<dbReference type="InParanoid" id="A0A3N4KQ98"/>
<feature type="non-terminal residue" evidence="3">
    <location>
        <position position="1"/>
    </location>
</feature>
<accession>A0A3N4KQ98</accession>
<dbReference type="OrthoDB" id="10449350at2759"/>
<keyword evidence="2" id="KW-0812">Transmembrane</keyword>
<evidence type="ECO:0000256" key="1">
    <source>
        <dbReference type="SAM" id="MobiDB-lite"/>
    </source>
</evidence>
<sequence>NQRWCPEIIYTCLLYLSAISLLSHSSIQRRLSTAPVYIFPPRSIPNKLPTMEPPHRSNINESGTTNLTSAPLTPYHPPVLNLELVESRINLPTRKPRVAPRRLTTPIRPPPQYTLHAHQPHPYGDFTTIPLNTAATTAAPAAPCTRRRDTILIAVMLFFAVLAFAGALAVCVLLSLSNYSAMRGPVPLLIFVMAAFLVVAGGLVARVVCLWMRMRRSRCAAAAAGSGNGEGGDLEGGVRVEVIEKLVAPPGYMEGLEGRDPLEGVPPSAIGRGDLEKEVR</sequence>
<reference evidence="3 4" key="1">
    <citation type="journal article" date="2018" name="Nat. Ecol. Evol.">
        <title>Pezizomycetes genomes reveal the molecular basis of ectomycorrhizal truffle lifestyle.</title>
        <authorList>
            <person name="Murat C."/>
            <person name="Payen T."/>
            <person name="Noel B."/>
            <person name="Kuo A."/>
            <person name="Morin E."/>
            <person name="Chen J."/>
            <person name="Kohler A."/>
            <person name="Krizsan K."/>
            <person name="Balestrini R."/>
            <person name="Da Silva C."/>
            <person name="Montanini B."/>
            <person name="Hainaut M."/>
            <person name="Levati E."/>
            <person name="Barry K.W."/>
            <person name="Belfiori B."/>
            <person name="Cichocki N."/>
            <person name="Clum A."/>
            <person name="Dockter R.B."/>
            <person name="Fauchery L."/>
            <person name="Guy J."/>
            <person name="Iotti M."/>
            <person name="Le Tacon F."/>
            <person name="Lindquist E.A."/>
            <person name="Lipzen A."/>
            <person name="Malagnac F."/>
            <person name="Mello A."/>
            <person name="Molinier V."/>
            <person name="Miyauchi S."/>
            <person name="Poulain J."/>
            <person name="Riccioni C."/>
            <person name="Rubini A."/>
            <person name="Sitrit Y."/>
            <person name="Splivallo R."/>
            <person name="Traeger S."/>
            <person name="Wang M."/>
            <person name="Zifcakova L."/>
            <person name="Wipf D."/>
            <person name="Zambonelli A."/>
            <person name="Paolocci F."/>
            <person name="Nowrousian M."/>
            <person name="Ottonello S."/>
            <person name="Baldrian P."/>
            <person name="Spatafora J.W."/>
            <person name="Henrissat B."/>
            <person name="Nagy L.G."/>
            <person name="Aury J.M."/>
            <person name="Wincker P."/>
            <person name="Grigoriev I.V."/>
            <person name="Bonfante P."/>
            <person name="Martin F.M."/>
        </authorList>
    </citation>
    <scope>NUCLEOTIDE SEQUENCE [LARGE SCALE GENOMIC DNA]</scope>
    <source>
        <strain evidence="3 4">CCBAS932</strain>
    </source>
</reference>
<feature type="transmembrane region" description="Helical" evidence="2">
    <location>
        <begin position="151"/>
        <end position="176"/>
    </location>
</feature>
<keyword evidence="2" id="KW-1133">Transmembrane helix</keyword>
<dbReference type="AlphaFoldDB" id="A0A3N4KQ98"/>
<dbReference type="Proteomes" id="UP000277580">
    <property type="component" value="Unassembled WGS sequence"/>
</dbReference>
<keyword evidence="2" id="KW-0472">Membrane</keyword>
<evidence type="ECO:0000256" key="2">
    <source>
        <dbReference type="SAM" id="Phobius"/>
    </source>
</evidence>
<keyword evidence="4" id="KW-1185">Reference proteome</keyword>
<organism evidence="3 4">
    <name type="scientific">Morchella conica CCBAS932</name>
    <dbReference type="NCBI Taxonomy" id="1392247"/>
    <lineage>
        <taxon>Eukaryota</taxon>
        <taxon>Fungi</taxon>
        <taxon>Dikarya</taxon>
        <taxon>Ascomycota</taxon>
        <taxon>Pezizomycotina</taxon>
        <taxon>Pezizomycetes</taxon>
        <taxon>Pezizales</taxon>
        <taxon>Morchellaceae</taxon>
        <taxon>Morchella</taxon>
    </lineage>
</organism>
<dbReference type="EMBL" id="ML119126">
    <property type="protein sequence ID" value="RPB12774.1"/>
    <property type="molecule type" value="Genomic_DNA"/>
</dbReference>
<protein>
    <submittedName>
        <fullName evidence="3">Uncharacterized protein</fullName>
    </submittedName>
</protein>
<evidence type="ECO:0000313" key="4">
    <source>
        <dbReference type="Proteomes" id="UP000277580"/>
    </source>
</evidence>
<name>A0A3N4KQ98_9PEZI</name>
<feature type="transmembrane region" description="Helical" evidence="2">
    <location>
        <begin position="188"/>
        <end position="208"/>
    </location>
</feature>
<evidence type="ECO:0000313" key="3">
    <source>
        <dbReference type="EMBL" id="RPB12774.1"/>
    </source>
</evidence>
<feature type="region of interest" description="Disordered" evidence="1">
    <location>
        <begin position="254"/>
        <end position="280"/>
    </location>
</feature>
<feature type="compositionally biased region" description="Polar residues" evidence="1">
    <location>
        <begin position="57"/>
        <end position="70"/>
    </location>
</feature>
<gene>
    <name evidence="3" type="ORF">P167DRAFT_587334</name>
</gene>
<proteinExistence type="predicted"/>
<feature type="region of interest" description="Disordered" evidence="1">
    <location>
        <begin position="47"/>
        <end position="70"/>
    </location>
</feature>